<dbReference type="NCBIfam" id="TIGR00730">
    <property type="entry name" value="Rossman fold protein, TIGR00730 family"/>
    <property type="match status" value="1"/>
</dbReference>
<keyword evidence="5" id="KW-1185">Reference proteome</keyword>
<protein>
    <recommendedName>
        <fullName evidence="2">Cytokinin riboside 5'-monophosphate phosphoribohydrolase</fullName>
        <ecNumber evidence="2">3.2.2.n1</ecNumber>
    </recommendedName>
</protein>
<comment type="similarity">
    <text evidence="1 2">Belongs to the LOG family.</text>
</comment>
<dbReference type="EC" id="3.2.2.n1" evidence="2"/>
<dbReference type="Gene3D" id="3.40.50.450">
    <property type="match status" value="1"/>
</dbReference>
<evidence type="ECO:0000313" key="5">
    <source>
        <dbReference type="Proteomes" id="UP000245992"/>
    </source>
</evidence>
<evidence type="ECO:0000256" key="3">
    <source>
        <dbReference type="SAM" id="MobiDB-lite"/>
    </source>
</evidence>
<dbReference type="GO" id="GO:0005829">
    <property type="term" value="C:cytosol"/>
    <property type="evidence" value="ECO:0007669"/>
    <property type="project" value="TreeGrafter"/>
</dbReference>
<proteinExistence type="inferred from homology"/>
<dbReference type="GO" id="GO:0009691">
    <property type="term" value="P:cytokinin biosynthetic process"/>
    <property type="evidence" value="ECO:0007669"/>
    <property type="project" value="UniProtKB-UniRule"/>
</dbReference>
<dbReference type="OrthoDB" id="9778690at2"/>
<dbReference type="Pfam" id="PF03641">
    <property type="entry name" value="Lysine_decarbox"/>
    <property type="match status" value="1"/>
</dbReference>
<dbReference type="PANTHER" id="PTHR31223:SF70">
    <property type="entry name" value="LOG FAMILY PROTEIN YJL055W"/>
    <property type="match status" value="1"/>
</dbReference>
<dbReference type="AlphaFoldDB" id="A0A2T7SML5"/>
<dbReference type="STRING" id="1440053.GCA_000718095_04082"/>
<dbReference type="GO" id="GO:0102682">
    <property type="term" value="F:cytokinin riboside 5'-monophosphate phosphoribohydrolase activity"/>
    <property type="evidence" value="ECO:0007669"/>
    <property type="project" value="RHEA"/>
</dbReference>
<keyword evidence="2" id="KW-0203">Cytokinin biosynthesis</keyword>
<accession>A0A2T7SML5</accession>
<comment type="catalytic activity">
    <reaction evidence="2">
        <text>N(6)-(dimethylallyl)adenosine 5'-phosphate + H2O = N(6)-dimethylallyladenine + D-ribose 5-phosphate</text>
        <dbReference type="Rhea" id="RHEA:48560"/>
        <dbReference type="ChEBI" id="CHEBI:15377"/>
        <dbReference type="ChEBI" id="CHEBI:17660"/>
        <dbReference type="ChEBI" id="CHEBI:57526"/>
        <dbReference type="ChEBI" id="CHEBI:78346"/>
        <dbReference type="EC" id="3.2.2.n1"/>
    </reaction>
</comment>
<name>A0A2T7SML5_9ACTN</name>
<evidence type="ECO:0000256" key="2">
    <source>
        <dbReference type="RuleBase" id="RU363015"/>
    </source>
</evidence>
<dbReference type="RefSeq" id="WP_051746085.1">
    <property type="nucleotide sequence ID" value="NZ_AZSP01000395.1"/>
</dbReference>
<dbReference type="GeneID" id="95546115"/>
<dbReference type="EMBL" id="AZSP01000395">
    <property type="protein sequence ID" value="PVE04153.1"/>
    <property type="molecule type" value="Genomic_DNA"/>
</dbReference>
<evidence type="ECO:0000256" key="1">
    <source>
        <dbReference type="ARBA" id="ARBA00006763"/>
    </source>
</evidence>
<sequence length="210" mass="22393">MTMPASRVERVGVFCGARPGARPQHLRLATEFGEALAQRGTGLVYGAGGVGIMGAVADAVLDAGAPVTGVIPRQLYEREQPDESRTEVIVVETMHERKALMYRLAVGFAVLPGGLGTLDELLEVATWNQLGIHHKPLVLVNQGGFFDPLLTLLDNMVSDGFISQEERFVIQVASGVEEALDCLVSPEPRPERTSIPPVASRTPVAPTAAT</sequence>
<evidence type="ECO:0000313" key="4">
    <source>
        <dbReference type="EMBL" id="PVE04153.1"/>
    </source>
</evidence>
<comment type="catalytic activity">
    <reaction evidence="2">
        <text>9-ribosyl-trans-zeatin 5'-phosphate + H2O = trans-zeatin + D-ribose 5-phosphate</text>
        <dbReference type="Rhea" id="RHEA:48564"/>
        <dbReference type="ChEBI" id="CHEBI:15377"/>
        <dbReference type="ChEBI" id="CHEBI:16522"/>
        <dbReference type="ChEBI" id="CHEBI:78346"/>
        <dbReference type="ChEBI" id="CHEBI:87947"/>
        <dbReference type="EC" id="3.2.2.n1"/>
    </reaction>
</comment>
<reference evidence="4 5" key="1">
    <citation type="submission" date="2013-12" db="EMBL/GenBank/DDBJ databases">
        <title>Annotated genome of Streptomyces scopuliridis.</title>
        <authorList>
            <person name="Olson J.B."/>
        </authorList>
    </citation>
    <scope>NUCLEOTIDE SEQUENCE [LARGE SCALE GENOMIC DNA]</scope>
    <source>
        <strain evidence="4 5">RB72</strain>
    </source>
</reference>
<dbReference type="InterPro" id="IPR031100">
    <property type="entry name" value="LOG_fam"/>
</dbReference>
<organism evidence="4 5">
    <name type="scientific">Streptomyces scopuliridis RB72</name>
    <dbReference type="NCBI Taxonomy" id="1440053"/>
    <lineage>
        <taxon>Bacteria</taxon>
        <taxon>Bacillati</taxon>
        <taxon>Actinomycetota</taxon>
        <taxon>Actinomycetes</taxon>
        <taxon>Kitasatosporales</taxon>
        <taxon>Streptomycetaceae</taxon>
        <taxon>Streptomyces</taxon>
    </lineage>
</organism>
<gene>
    <name evidence="4" type="ORF">Y717_13885</name>
</gene>
<comment type="caution">
    <text evidence="4">The sequence shown here is derived from an EMBL/GenBank/DDBJ whole genome shotgun (WGS) entry which is preliminary data.</text>
</comment>
<dbReference type="InterPro" id="IPR005269">
    <property type="entry name" value="LOG"/>
</dbReference>
<feature type="region of interest" description="Disordered" evidence="3">
    <location>
        <begin position="186"/>
        <end position="210"/>
    </location>
</feature>
<dbReference type="SUPFAM" id="SSF102405">
    <property type="entry name" value="MCP/YpsA-like"/>
    <property type="match status" value="1"/>
</dbReference>
<keyword evidence="2" id="KW-0378">Hydrolase</keyword>
<dbReference type="PANTHER" id="PTHR31223">
    <property type="entry name" value="LOG FAMILY PROTEIN YJL055W"/>
    <property type="match status" value="1"/>
</dbReference>
<dbReference type="Proteomes" id="UP000245992">
    <property type="component" value="Unassembled WGS sequence"/>
</dbReference>